<dbReference type="PROSITE" id="PS50238">
    <property type="entry name" value="RHOGAP"/>
    <property type="match status" value="1"/>
</dbReference>
<dbReference type="SUPFAM" id="SSF52540">
    <property type="entry name" value="P-loop containing nucleoside triphosphate hydrolases"/>
    <property type="match status" value="2"/>
</dbReference>
<dbReference type="GO" id="GO:0000146">
    <property type="term" value="F:microfilament motor activity"/>
    <property type="evidence" value="ECO:0007669"/>
    <property type="project" value="InterPro"/>
</dbReference>
<keyword evidence="3" id="KW-0343">GTPase activation</keyword>
<evidence type="ECO:0000313" key="22">
    <source>
        <dbReference type="RefSeq" id="XP_036363889.1"/>
    </source>
</evidence>
<feature type="domain" description="Phorbol-ester/DAG-type" evidence="17">
    <location>
        <begin position="1808"/>
        <end position="1857"/>
    </location>
</feature>
<dbReference type="GO" id="GO:0005524">
    <property type="term" value="F:ATP binding"/>
    <property type="evidence" value="ECO:0007669"/>
    <property type="project" value="UniProtKB-UniRule"/>
</dbReference>
<evidence type="ECO:0000256" key="7">
    <source>
        <dbReference type="ARBA" id="ARBA00022741"/>
    </source>
</evidence>
<dbReference type="SUPFAM" id="SSF48350">
    <property type="entry name" value="GTPase activation domain, GAP"/>
    <property type="match status" value="1"/>
</dbReference>
<evidence type="ECO:0000256" key="14">
    <source>
        <dbReference type="ARBA" id="ARBA00023203"/>
    </source>
</evidence>
<dbReference type="PROSITE" id="PS50200">
    <property type="entry name" value="RA"/>
    <property type="match status" value="1"/>
</dbReference>
<dbReference type="Gene3D" id="1.20.58.530">
    <property type="match status" value="1"/>
</dbReference>
<feature type="compositionally biased region" description="Basic residues" evidence="16">
    <location>
        <begin position="2212"/>
        <end position="2223"/>
    </location>
</feature>
<feature type="compositionally biased region" description="Low complexity" evidence="16">
    <location>
        <begin position="1363"/>
        <end position="1376"/>
    </location>
</feature>
<feature type="region of interest" description="Disordered" evidence="16">
    <location>
        <begin position="1226"/>
        <end position="1277"/>
    </location>
</feature>
<dbReference type="PROSITE" id="PS00479">
    <property type="entry name" value="ZF_DAG_PE_1"/>
    <property type="match status" value="1"/>
</dbReference>
<dbReference type="InterPro" id="IPR036023">
    <property type="entry name" value="MYSc_Myo9"/>
</dbReference>
<dbReference type="Pfam" id="PF00063">
    <property type="entry name" value="Myosin_head"/>
    <property type="match status" value="2"/>
</dbReference>
<dbReference type="PRINTS" id="PR00193">
    <property type="entry name" value="MYOSINHEAVY"/>
</dbReference>
<feature type="compositionally biased region" description="Basic residues" evidence="16">
    <location>
        <begin position="1626"/>
        <end position="1638"/>
    </location>
</feature>
<feature type="region of interest" description="Disordered" evidence="16">
    <location>
        <begin position="1551"/>
        <end position="1572"/>
    </location>
</feature>
<dbReference type="SUPFAM" id="SSF54236">
    <property type="entry name" value="Ubiquitin-like"/>
    <property type="match status" value="1"/>
</dbReference>
<dbReference type="Gene3D" id="3.30.60.20">
    <property type="match status" value="1"/>
</dbReference>
<evidence type="ECO:0000256" key="10">
    <source>
        <dbReference type="ARBA" id="ARBA00022840"/>
    </source>
</evidence>
<sequence length="2275" mass="256641">MMDLHGICLYTGQLSLENDFITVEAEKTTLAADVIKMAVKKLKLGNPENFEVAEVFCSGGQLCKERCVDATENPVRIQLLWPKVLNEDSYSSQGTTGYRFYIRKKDVDFSSRSLSWLDNRHASPVDTFLTTFLKQPTSNKEYPDLCSLPDLNEKTLLDNIRARFYNGNIYTYVGSILIAVNPFKFFPIYNPKYVKMYQYKWLGDLPPHIFAIADAAFSTMLRTRKNQCIVISGESGSGKTESTNLLLHHLTALSQKGNHATGVEQTILGAGPVLEAFGNAKTVHNNNSSRFGKFIQVNYKEYGMVHGAIVEKYLLEKSRIVSQAKNERNYHVFYYLLKGASAEERSFLHLHDATEYHYLSQSNCYTVDGVDEEHEFARLKQSMEMVGFSTERQHRIFSVLSAVLHLGNVEFKKKGDLHHDESVVIRNEAVITVISNLLKVKETTLIDALTQKRTVAGGETVFMNYKMEDAIATRDALAKCLYGVLFDWIVLKVNHALLAKRHNSEHQVDFSPAPSCTRYDQNPPYTQGNSIGVLDIFGFEDFHKNSFEQFCINYANEHLQYYFNQHIFKLEQEEYQREGIQWKNIEFIDNTGCLELFSKKPNGLFCLLDEECNFPGASNDTLLSKFNRHHKGKPYYEVPQLREGAFVVVHYAGKVKYSTVDFREKNSDLIRTDIVGVLKNSSSVFVKELLGVDPVAILRWGLLRAFFRCVAAFISAGKEYQRDGKSRKPPKKTNETSHRESCKLSSDNLLRSDLQRTCCSNLGNKLFNSLESIRHAGNGDLLPVNGVSSPPSRERTALPLHENQTTSIACPFSTKHKQVTTATTAAAINTTTHTTTNSSNATPPHPLTTATDHFAVSHPTSCPSGSRVCGVIGSSTDSCHHSHTLGHNKMTDHVITSPVENYLPVADALVIMKAQQVIKKNKCTKSKYRQSVSYRDVRTLKTIATRTMIGGGRFPFKKQPPSVSAQFQWSLSRLMETLSQGNPFFVRCIKSNSEKAPCQFDDDLVLRQLHYTGMLATVKIRQSGYNYRLTFDEFIHQYKIILPNGLLSSKEDVKKFLECMDLNQENYQIGITKVFLREVEKVRLDEALHRAIMQRVITIQRWMKALLERQNFIKQRAAALNIQCHVRRFLAQRKLAHKKLERDAAITIQSAVRMMIARKKFLIVQQSVTLVQPFIRGCLARKRVTKLLEEARQKKITEQQDWQSSISDEGILTKGFSAEELELDTEHRHVQRHDSEESSGILEDSETEAVSSSTRGNTDPVISPVHTPASPEEEKINNVPFIAKKPFNAGPLEKRPLSSSFLDQRFDYSRLFCNDQRSNDQVQEMAQAFQRKSESSLHDCDWLDGRHKVTKSRSAEIPQTNNGKAKGLLKQKLGPSSSGGVGVGGISREGAGGVRSGGGGGGVGGGGGGGGEVLNKTKNKPQAPLARQESLSDLTSSPSGSYSLPYDAPLLLTILLPLQHHGLKHSRDLSSSALFPLISPEKQGNNERASMFVYEKQSTEGGGEKSVINISPFRRARKHFKNIMGDLKESKPCNASYHLMRHTRSTIQVIKDKSNRKGGRKDIPYDDSDDSIPDDLQAKMQRPLEIGAPTNLEYSPTFGHDEILQTSSYGIQVPCGPVLMDGRRASSNRKKPHRRGMRSKSDMKMPPTNWSVAGTSQWQYPEELMVSDIRELQLLDEFIYKKLMNLSLYNSQRDTICDVVFKKSLKEFHRDLTACLSIAMLKDVVTTQYRYRDLMNNFEQVLQAQVKNVGTNAAFPVTMGVNAFRGFLDEFMKESKEIRRKEKKEERKTESKSTKKERQKKDMLEYLGHKFLTVQFNIPTFCELCSSIIWIMEKGFVCQVCKYTCHKKCCFRSTTSCKGIPTPRANDGSVGNNQVFGFPLESLITDGENVPLVAEKLISAIELHGLYTVGLYRKCGAAAKVKQLKNAVDEEGIENVDLDEYPIHVLTTTLKCFFRELPEPLLTYDLYDDFIQASEIKESVEAIQALYAVTERLPKSNYHLFERLIFHLARVAQHEDSNKMSANGLAIIFVPCLLRTNKKMQAQESLQQVPKQSQCIESIISEQLRKLKATLADISTLNTAQATANDRLIYVRASIKSPKPGESPEEEFVEAVESPSPDNLGLFDARAEELALSAHIECIQKEKEDLTCNLPRLECQQLSSDDESNSVEGLLSNAPDCTDADETNEEYAVTFDLPVNPPSRLKHLNKRRVAVPHRHLPSKYRTRKPSDTRSHHHRPQPNFPIQIIANSGGYRRMRNAGLVLSLERLDDVQEDEIMV</sequence>
<feature type="region of interest" description="Actin-binding" evidence="15">
    <location>
        <begin position="971"/>
        <end position="993"/>
    </location>
</feature>
<organism evidence="21 22">
    <name type="scientific">Octopus sinensis</name>
    <name type="common">East Asian common octopus</name>
    <dbReference type="NCBI Taxonomy" id="2607531"/>
    <lineage>
        <taxon>Eukaryota</taxon>
        <taxon>Metazoa</taxon>
        <taxon>Spiralia</taxon>
        <taxon>Lophotrochozoa</taxon>
        <taxon>Mollusca</taxon>
        <taxon>Cephalopoda</taxon>
        <taxon>Coleoidea</taxon>
        <taxon>Octopodiformes</taxon>
        <taxon>Octopoda</taxon>
        <taxon>Incirrata</taxon>
        <taxon>Octopodidae</taxon>
        <taxon>Octopus</taxon>
    </lineage>
</organism>
<dbReference type="RefSeq" id="XP_036363889.1">
    <property type="nucleotide sequence ID" value="XM_036507996.1"/>
</dbReference>
<dbReference type="InterPro" id="IPR046987">
    <property type="entry name" value="Myo9"/>
</dbReference>
<evidence type="ECO:0000256" key="12">
    <source>
        <dbReference type="ARBA" id="ARBA00023123"/>
    </source>
</evidence>
<accession>A0A7E6F803</accession>
<dbReference type="GO" id="GO:0035556">
    <property type="term" value="P:intracellular signal transduction"/>
    <property type="evidence" value="ECO:0007669"/>
    <property type="project" value="InterPro"/>
</dbReference>
<feature type="compositionally biased region" description="Basic and acidic residues" evidence="16">
    <location>
        <begin position="1551"/>
        <end position="1564"/>
    </location>
</feature>
<keyword evidence="21" id="KW-1185">Reference proteome</keyword>
<dbReference type="SMART" id="SM00324">
    <property type="entry name" value="RhoGAP"/>
    <property type="match status" value="1"/>
</dbReference>
<comment type="subcellular location">
    <subcellularLocation>
        <location evidence="1">Cytoplasm</location>
    </subcellularLocation>
</comment>
<keyword evidence="11" id="KW-0175">Coiled coil</keyword>
<dbReference type="InterPro" id="IPR000048">
    <property type="entry name" value="IQ_motif_EF-hand-BS"/>
</dbReference>
<dbReference type="InterPro" id="IPR000198">
    <property type="entry name" value="RhoGAP_dom"/>
</dbReference>
<dbReference type="PROSITE" id="PS51456">
    <property type="entry name" value="MYOSIN_MOTOR"/>
    <property type="match status" value="1"/>
</dbReference>
<feature type="region of interest" description="Disordered" evidence="16">
    <location>
        <begin position="1621"/>
        <end position="1648"/>
    </location>
</feature>
<feature type="domain" description="Rho-GAP" evidence="19">
    <location>
        <begin position="1878"/>
        <end position="2067"/>
    </location>
</feature>
<dbReference type="InterPro" id="IPR008936">
    <property type="entry name" value="Rho_GTPase_activation_prot"/>
</dbReference>
<dbReference type="InterPro" id="IPR001609">
    <property type="entry name" value="Myosin_head_motor_dom-like"/>
</dbReference>
<evidence type="ECO:0000259" key="18">
    <source>
        <dbReference type="PROSITE" id="PS50200"/>
    </source>
</evidence>
<feature type="domain" description="Ras-associating" evidence="18">
    <location>
        <begin position="18"/>
        <end position="107"/>
    </location>
</feature>
<dbReference type="InterPro" id="IPR029071">
    <property type="entry name" value="Ubiquitin-like_domsf"/>
</dbReference>
<dbReference type="PROSITE" id="PS50081">
    <property type="entry name" value="ZF_DAG_PE_2"/>
    <property type="match status" value="1"/>
</dbReference>
<evidence type="ECO:0000256" key="16">
    <source>
        <dbReference type="SAM" id="MobiDB-lite"/>
    </source>
</evidence>
<dbReference type="SMART" id="SM00242">
    <property type="entry name" value="MYSc"/>
    <property type="match status" value="1"/>
</dbReference>
<keyword evidence="9" id="KW-0862">Zinc</keyword>
<dbReference type="CDD" id="cd20818">
    <property type="entry name" value="C1_Myosin-IX"/>
    <property type="match status" value="1"/>
</dbReference>
<keyword evidence="8" id="KW-0863">Zinc-finger</keyword>
<feature type="domain" description="Myosin motor" evidence="20">
    <location>
        <begin position="140"/>
        <end position="1089"/>
    </location>
</feature>
<feature type="compositionally biased region" description="Polar residues" evidence="16">
    <location>
        <begin position="1248"/>
        <end position="1257"/>
    </location>
</feature>
<keyword evidence="6" id="KW-0677">Repeat</keyword>
<dbReference type="InterPro" id="IPR027417">
    <property type="entry name" value="P-loop_NTPase"/>
</dbReference>
<dbReference type="GO" id="GO:0051015">
    <property type="term" value="F:actin filament binding"/>
    <property type="evidence" value="ECO:0007669"/>
    <property type="project" value="TreeGrafter"/>
</dbReference>
<dbReference type="InterPro" id="IPR002219">
    <property type="entry name" value="PKC_DAG/PE"/>
</dbReference>
<evidence type="ECO:0000256" key="1">
    <source>
        <dbReference type="ARBA" id="ARBA00004496"/>
    </source>
</evidence>
<dbReference type="Pfam" id="PF00620">
    <property type="entry name" value="RhoGAP"/>
    <property type="match status" value="1"/>
</dbReference>
<evidence type="ECO:0000256" key="8">
    <source>
        <dbReference type="ARBA" id="ARBA00022771"/>
    </source>
</evidence>
<dbReference type="InterPro" id="IPR036961">
    <property type="entry name" value="Kinesin_motor_dom_sf"/>
</dbReference>
<dbReference type="Pfam" id="PF00130">
    <property type="entry name" value="C1_1"/>
    <property type="match status" value="1"/>
</dbReference>
<proteinExistence type="inferred from homology"/>
<dbReference type="Gene3D" id="1.20.5.190">
    <property type="match status" value="2"/>
</dbReference>
<dbReference type="Gene3D" id="1.20.120.720">
    <property type="entry name" value="Myosin VI head, motor domain, U50 subdomain"/>
    <property type="match status" value="1"/>
</dbReference>
<feature type="compositionally biased region" description="Basic and acidic residues" evidence="16">
    <location>
        <begin position="1226"/>
        <end position="1236"/>
    </location>
</feature>
<dbReference type="PANTHER" id="PTHR46184">
    <property type="entry name" value="UNCONVENTIONAL MYOSIN-IXB-LIKE PROTEIN"/>
    <property type="match status" value="1"/>
</dbReference>
<reference evidence="22" key="1">
    <citation type="submission" date="2025-08" db="UniProtKB">
        <authorList>
            <consortium name="RefSeq"/>
        </authorList>
    </citation>
    <scope>IDENTIFICATION</scope>
</reference>
<dbReference type="Gene3D" id="1.10.555.10">
    <property type="entry name" value="Rho GTPase activation protein"/>
    <property type="match status" value="1"/>
</dbReference>
<protein>
    <submittedName>
        <fullName evidence="22">Unconventional myosin-IXAa isoform X1</fullName>
    </submittedName>
</protein>
<dbReference type="Proteomes" id="UP000515154">
    <property type="component" value="Linkage group LG12"/>
</dbReference>
<feature type="binding site" evidence="15">
    <location>
        <begin position="233"/>
        <end position="240"/>
    </location>
    <ligand>
        <name>ATP</name>
        <dbReference type="ChEBI" id="CHEBI:30616"/>
    </ligand>
</feature>
<dbReference type="Pfam" id="PF00788">
    <property type="entry name" value="RA"/>
    <property type="match status" value="1"/>
</dbReference>
<evidence type="ECO:0000256" key="11">
    <source>
        <dbReference type="ARBA" id="ARBA00023054"/>
    </source>
</evidence>
<evidence type="ECO:0000256" key="5">
    <source>
        <dbReference type="ARBA" id="ARBA00022723"/>
    </source>
</evidence>
<evidence type="ECO:0000259" key="17">
    <source>
        <dbReference type="PROSITE" id="PS50081"/>
    </source>
</evidence>
<dbReference type="SMART" id="SM00314">
    <property type="entry name" value="RA"/>
    <property type="match status" value="1"/>
</dbReference>
<keyword evidence="7 15" id="KW-0547">Nucleotide-binding</keyword>
<evidence type="ECO:0000256" key="3">
    <source>
        <dbReference type="ARBA" id="ARBA00022468"/>
    </source>
</evidence>
<dbReference type="GO" id="GO:0008270">
    <property type="term" value="F:zinc ion binding"/>
    <property type="evidence" value="ECO:0007669"/>
    <property type="project" value="UniProtKB-KW"/>
</dbReference>
<dbReference type="SMART" id="SM00109">
    <property type="entry name" value="C1"/>
    <property type="match status" value="1"/>
</dbReference>
<evidence type="ECO:0000313" key="21">
    <source>
        <dbReference type="Proteomes" id="UP000515154"/>
    </source>
</evidence>
<gene>
    <name evidence="22" type="primary">LOC115218076</name>
</gene>
<dbReference type="GO" id="GO:0005096">
    <property type="term" value="F:GTPase activator activity"/>
    <property type="evidence" value="ECO:0007669"/>
    <property type="project" value="UniProtKB-KW"/>
</dbReference>
<evidence type="ECO:0000256" key="6">
    <source>
        <dbReference type="ARBA" id="ARBA00022737"/>
    </source>
</evidence>
<feature type="region of interest" description="Disordered" evidence="16">
    <location>
        <begin position="1351"/>
        <end position="1439"/>
    </location>
</feature>
<keyword evidence="12 15" id="KW-0518">Myosin</keyword>
<dbReference type="Gene3D" id="1.10.10.820">
    <property type="match status" value="1"/>
</dbReference>
<dbReference type="InterPro" id="IPR000159">
    <property type="entry name" value="RA_dom"/>
</dbReference>
<evidence type="ECO:0000256" key="2">
    <source>
        <dbReference type="ARBA" id="ARBA00008314"/>
    </source>
</evidence>
<evidence type="ECO:0000256" key="9">
    <source>
        <dbReference type="ARBA" id="ARBA00022833"/>
    </source>
</evidence>
<dbReference type="FunFam" id="3.40.850.10:FF:000008">
    <property type="entry name" value="Putative unconventional myosin-IXa"/>
    <property type="match status" value="1"/>
</dbReference>
<dbReference type="PROSITE" id="PS50096">
    <property type="entry name" value="IQ"/>
    <property type="match status" value="3"/>
</dbReference>
<feature type="region of interest" description="Disordered" evidence="16">
    <location>
        <begin position="2212"/>
        <end position="2240"/>
    </location>
</feature>
<keyword evidence="14 15" id="KW-0009">Actin-binding</keyword>
<dbReference type="FunFam" id="1.20.58.530:FF:000005">
    <property type="entry name" value="unconventional myosin-IXa isoform X1"/>
    <property type="match status" value="1"/>
</dbReference>
<dbReference type="InterPro" id="IPR046349">
    <property type="entry name" value="C1-like_sf"/>
</dbReference>
<keyword evidence="5" id="KW-0479">Metal-binding</keyword>
<comment type="similarity">
    <text evidence="2 15">Belongs to the TRAFAC class myosin-kinesin ATPase superfamily. Myosin family.</text>
</comment>
<dbReference type="Gene3D" id="3.40.850.10">
    <property type="entry name" value="Kinesin motor domain"/>
    <property type="match status" value="2"/>
</dbReference>
<dbReference type="Gene3D" id="3.10.20.90">
    <property type="entry name" value="Phosphatidylinositol 3-kinase Catalytic Subunit, Chain A, domain 1"/>
    <property type="match status" value="1"/>
</dbReference>
<evidence type="ECO:0000259" key="20">
    <source>
        <dbReference type="PROSITE" id="PS51456"/>
    </source>
</evidence>
<dbReference type="CDD" id="cd01385">
    <property type="entry name" value="MYSc_Myo9"/>
    <property type="match status" value="1"/>
</dbReference>
<dbReference type="Pfam" id="PF00612">
    <property type="entry name" value="IQ"/>
    <property type="match status" value="2"/>
</dbReference>
<dbReference type="GO" id="GO:0005737">
    <property type="term" value="C:cytoplasm"/>
    <property type="evidence" value="ECO:0007669"/>
    <property type="project" value="UniProtKB-SubCell"/>
</dbReference>
<dbReference type="PANTHER" id="PTHR46184:SF5">
    <property type="entry name" value="UNCONVENTIONAL MYOSIN-IXA-LIKE"/>
    <property type="match status" value="1"/>
</dbReference>
<dbReference type="SUPFAM" id="SSF57889">
    <property type="entry name" value="Cysteine-rich domain"/>
    <property type="match status" value="1"/>
</dbReference>
<dbReference type="FunFam" id="1.10.10.820:FF:000001">
    <property type="entry name" value="Myosin heavy chain"/>
    <property type="match status" value="1"/>
</dbReference>
<evidence type="ECO:0000256" key="15">
    <source>
        <dbReference type="PROSITE-ProRule" id="PRU00782"/>
    </source>
</evidence>
<keyword evidence="4" id="KW-0963">Cytoplasm</keyword>
<evidence type="ECO:0000256" key="4">
    <source>
        <dbReference type="ARBA" id="ARBA00022490"/>
    </source>
</evidence>
<evidence type="ECO:0000259" key="19">
    <source>
        <dbReference type="PROSITE" id="PS50238"/>
    </source>
</evidence>
<feature type="compositionally biased region" description="Gly residues" evidence="16">
    <location>
        <begin position="1377"/>
        <end position="1412"/>
    </location>
</feature>
<feature type="region of interest" description="Disordered" evidence="16">
    <location>
        <begin position="721"/>
        <end position="742"/>
    </location>
</feature>
<evidence type="ECO:0000256" key="13">
    <source>
        <dbReference type="ARBA" id="ARBA00023175"/>
    </source>
</evidence>
<dbReference type="GO" id="GO:0005884">
    <property type="term" value="C:actin filament"/>
    <property type="evidence" value="ECO:0007669"/>
    <property type="project" value="TreeGrafter"/>
</dbReference>
<keyword evidence="13 15" id="KW-0505">Motor protein</keyword>
<dbReference type="GO" id="GO:0016459">
    <property type="term" value="C:myosin complex"/>
    <property type="evidence" value="ECO:0007669"/>
    <property type="project" value="UniProtKB-KW"/>
</dbReference>
<keyword evidence="10 15" id="KW-0067">ATP-binding</keyword>
<name>A0A7E6F803_9MOLL</name>
<dbReference type="Gene3D" id="6.20.240.20">
    <property type="match status" value="1"/>
</dbReference>
<dbReference type="SMART" id="SM00015">
    <property type="entry name" value="IQ"/>
    <property type="match status" value="4"/>
</dbReference>